<gene>
    <name evidence="2" type="ORF">GCM10007906_26870</name>
</gene>
<reference evidence="3" key="1">
    <citation type="journal article" date="2019" name="Int. J. Syst. Evol. Microbiol.">
        <title>The Global Catalogue of Microorganisms (GCM) 10K type strain sequencing project: providing services to taxonomists for standard genome sequencing and annotation.</title>
        <authorList>
            <consortium name="The Broad Institute Genomics Platform"/>
            <consortium name="The Broad Institute Genome Sequencing Center for Infectious Disease"/>
            <person name="Wu L."/>
            <person name="Ma J."/>
        </authorList>
    </citation>
    <scope>NUCLEOTIDE SEQUENCE [LARGE SCALE GENOMIC DNA]</scope>
    <source>
        <strain evidence="3">NBRC 110633</strain>
    </source>
</reference>
<sequence>MRKATKCHIEPKSLFLFVVLFGEHWFVAIVLIVVLLKIFNFDENDERLINGVDVVFRQKH</sequence>
<comment type="caution">
    <text evidence="2">The sequence shown here is derived from an EMBL/GenBank/DDBJ whole genome shotgun (WGS) entry which is preliminary data.</text>
</comment>
<evidence type="ECO:0008006" key="4">
    <source>
        <dbReference type="Google" id="ProtNLM"/>
    </source>
</evidence>
<evidence type="ECO:0000256" key="1">
    <source>
        <dbReference type="SAM" id="Phobius"/>
    </source>
</evidence>
<feature type="transmembrane region" description="Helical" evidence="1">
    <location>
        <begin position="12"/>
        <end position="39"/>
    </location>
</feature>
<accession>A0ABQ5Y314</accession>
<keyword evidence="1" id="KW-1133">Transmembrane helix</keyword>
<name>A0ABQ5Y314_9VIBR</name>
<keyword evidence="1" id="KW-0812">Transmembrane</keyword>
<keyword evidence="1" id="KW-0472">Membrane</keyword>
<keyword evidence="3" id="KW-1185">Reference proteome</keyword>
<evidence type="ECO:0000313" key="2">
    <source>
        <dbReference type="EMBL" id="GLR05099.1"/>
    </source>
</evidence>
<dbReference type="EMBL" id="BSOE01000052">
    <property type="protein sequence ID" value="GLR05099.1"/>
    <property type="molecule type" value="Genomic_DNA"/>
</dbReference>
<organism evidence="2 3">
    <name type="scientific">Vibrio hyugaensis</name>
    <dbReference type="NCBI Taxonomy" id="1534743"/>
    <lineage>
        <taxon>Bacteria</taxon>
        <taxon>Pseudomonadati</taxon>
        <taxon>Pseudomonadota</taxon>
        <taxon>Gammaproteobacteria</taxon>
        <taxon>Vibrionales</taxon>
        <taxon>Vibrionaceae</taxon>
        <taxon>Vibrio</taxon>
    </lineage>
</organism>
<evidence type="ECO:0000313" key="3">
    <source>
        <dbReference type="Proteomes" id="UP001156669"/>
    </source>
</evidence>
<protein>
    <recommendedName>
        <fullName evidence="4">DUF3265 domain-containing protein</fullName>
    </recommendedName>
</protein>
<dbReference type="Proteomes" id="UP001156669">
    <property type="component" value="Unassembled WGS sequence"/>
</dbReference>
<proteinExistence type="predicted"/>